<gene>
    <name evidence="2" type="ORF">GWP43_00290</name>
</gene>
<feature type="signal peptide" evidence="1">
    <location>
        <begin position="1"/>
        <end position="22"/>
    </location>
</feature>
<evidence type="ECO:0000256" key="1">
    <source>
        <dbReference type="SAM" id="SignalP"/>
    </source>
</evidence>
<proteinExistence type="predicted"/>
<evidence type="ECO:0000313" key="3">
    <source>
        <dbReference type="Proteomes" id="UP000464374"/>
    </source>
</evidence>
<feature type="chain" id="PRO_5026656934" description="Capsule assembly Wzi family protein" evidence="1">
    <location>
        <begin position="23"/>
        <end position="584"/>
    </location>
</feature>
<organism evidence="2 3">
    <name type="scientific">Treponema vincentii</name>
    <dbReference type="NCBI Taxonomy" id="69710"/>
    <lineage>
        <taxon>Bacteria</taxon>
        <taxon>Pseudomonadati</taxon>
        <taxon>Spirochaetota</taxon>
        <taxon>Spirochaetia</taxon>
        <taxon>Spirochaetales</taxon>
        <taxon>Treponemataceae</taxon>
        <taxon>Treponema</taxon>
    </lineage>
</organism>
<dbReference type="InterPro" id="IPR038636">
    <property type="entry name" value="Wzi_sf"/>
</dbReference>
<evidence type="ECO:0000313" key="2">
    <source>
        <dbReference type="EMBL" id="QHX44426.1"/>
    </source>
</evidence>
<accession>A0A6P1Y3F2</accession>
<evidence type="ECO:0008006" key="4">
    <source>
        <dbReference type="Google" id="ProtNLM"/>
    </source>
</evidence>
<dbReference type="EMBL" id="CP048020">
    <property type="protein sequence ID" value="QHX44426.1"/>
    <property type="molecule type" value="Genomic_DNA"/>
</dbReference>
<dbReference type="RefSeq" id="WP_162664693.1">
    <property type="nucleotide sequence ID" value="NZ_CP048020.1"/>
</dbReference>
<sequence>MKKILCVGLLFAALYMNIGAQAAVNVFDPFYEDLSIWEGSGLINDAPNIRPYPLQEIQRILQIVIDTGDAGQRRRAEEYYNRFFGRVFHFGGLAEIAVKAPQKQYELNLAPFMDINYSLHRLFTISGRVSVFLTNKFFSQALTPLFQYSKYDLADDGVFAGKFLVLPVFNTGVAFGTPQYYVTAGIARTNHGPFYDNSLFVGSQAMHQGQFTFVVNKEKWTYNQALLTLTATGDNGANHQPGKFLAIHSLNIRPLSWLSFGIVDTIIYGKRFEPIYLLPFSAFFISQGLYAFPDNSLIGGTFTIKPVKGLRLDGALYADDLGFNEIVKFKKDAKWRMSGQFGVSYTMPKTHWFSFVDLNYTFVFPYTYTHFDGSSIGVPNYQNYTHNGVPLGSNLEPNSDRILLKLKFRPLYGLDINVSNTFVRHANVNESITDPEILKNYISKDYITDGSTRNHATITNDSGPITHAYLYANPFMRQQTIQYVNQLALDISCHLPILKSGGYMLFKFGYVFEANINPGVGQNIYKATKPTWYGQKLSNITDDDGNTGEVAIRKEAARQLADWRAKAIGKQFNHYIRLSAEFAY</sequence>
<dbReference type="Gene3D" id="2.40.160.130">
    <property type="entry name" value="Capsule assembly protein Wzi"/>
    <property type="match status" value="1"/>
</dbReference>
<keyword evidence="1" id="KW-0732">Signal</keyword>
<reference evidence="2 3" key="1">
    <citation type="submission" date="2020-01" db="EMBL/GenBank/DDBJ databases">
        <title>Complete genome sequence of a human oral phylogroup 1 Treponema sp. strain ATCC 700766, originally isolated from periodontitis dental plaque.</title>
        <authorList>
            <person name="Chan Y."/>
            <person name="Huo Y.-B."/>
            <person name="Yu X.-L."/>
            <person name="Zeng H."/>
            <person name="Leung W.-K."/>
            <person name="Watt R.M."/>
        </authorList>
    </citation>
    <scope>NUCLEOTIDE SEQUENCE [LARGE SCALE GENOMIC DNA]</scope>
    <source>
        <strain evidence="2 3">OMZ 804</strain>
    </source>
</reference>
<dbReference type="Proteomes" id="UP000464374">
    <property type="component" value="Chromosome"/>
</dbReference>
<protein>
    <recommendedName>
        <fullName evidence="4">Capsule assembly Wzi family protein</fullName>
    </recommendedName>
</protein>
<dbReference type="KEGG" id="trz:GWP43_00290"/>
<name>A0A6P1Y3F2_9SPIR</name>
<dbReference type="AlphaFoldDB" id="A0A6P1Y3F2"/>